<evidence type="ECO:0000256" key="6">
    <source>
        <dbReference type="ARBA" id="ARBA00023128"/>
    </source>
</evidence>
<keyword evidence="9" id="KW-0811">Translocation</keyword>
<dbReference type="GO" id="GO:0042721">
    <property type="term" value="C:TIM22 mitochondrial import inner membrane insertion complex"/>
    <property type="evidence" value="ECO:0007669"/>
    <property type="project" value="UniProtKB-UniRule"/>
</dbReference>
<keyword evidence="9" id="KW-0653">Protein transport</keyword>
<dbReference type="GO" id="GO:0008320">
    <property type="term" value="F:protein transmembrane transporter activity"/>
    <property type="evidence" value="ECO:0007669"/>
    <property type="project" value="UniProtKB-UniRule"/>
</dbReference>
<dbReference type="InterPro" id="IPR039175">
    <property type="entry name" value="TIM22"/>
</dbReference>
<organism evidence="10 11">
    <name type="scientific">Paramormyrops kingsleyae</name>
    <dbReference type="NCBI Taxonomy" id="1676925"/>
    <lineage>
        <taxon>Eukaryota</taxon>
        <taxon>Metazoa</taxon>
        <taxon>Chordata</taxon>
        <taxon>Craniata</taxon>
        <taxon>Vertebrata</taxon>
        <taxon>Euteleostomi</taxon>
        <taxon>Actinopterygii</taxon>
        <taxon>Neopterygii</taxon>
        <taxon>Teleostei</taxon>
        <taxon>Osteoglossocephala</taxon>
        <taxon>Osteoglossomorpha</taxon>
        <taxon>Osteoglossiformes</taxon>
        <taxon>Mormyridae</taxon>
        <taxon>Paramormyrops</taxon>
    </lineage>
</organism>
<feature type="transmembrane region" description="Helical" evidence="9">
    <location>
        <begin position="76"/>
        <end position="97"/>
    </location>
</feature>
<keyword evidence="5 9" id="KW-1133">Transmembrane helix</keyword>
<reference evidence="10" key="1">
    <citation type="submission" date="2025-08" db="UniProtKB">
        <authorList>
            <consortium name="Ensembl"/>
        </authorList>
    </citation>
    <scope>IDENTIFICATION</scope>
</reference>
<evidence type="ECO:0000256" key="5">
    <source>
        <dbReference type="ARBA" id="ARBA00022989"/>
    </source>
</evidence>
<protein>
    <recommendedName>
        <fullName evidence="9">Mitochondrial import inner membrane translocase subunit TIM22</fullName>
    </recommendedName>
</protein>
<comment type="subcellular location">
    <subcellularLocation>
        <location evidence="1 9">Mitochondrion inner membrane</location>
        <topology evidence="1 9">Multi-pass membrane protein</topology>
    </subcellularLocation>
</comment>
<evidence type="ECO:0000256" key="4">
    <source>
        <dbReference type="ARBA" id="ARBA00022792"/>
    </source>
</evidence>
<sequence>MAASTNSGNGSVPGGSNATAAGSGPDGGYYQYSIILDHLIGDKRQIKDLNPSIMGGLPNPHKTDEQKMIERGMESCAFKAVLACVGGFVLGGAFGVFTAGIDTNVGFDPKDPMRTPTAREVLRDMGQRGMSYAKNFAIVGAMFSCTECLIESVSKDHRCSVFLHFIFYTTLGDQKLQSSGFFSFNDAYLVTPITQVSRHGGSVGALLAPLELGL</sequence>
<evidence type="ECO:0000256" key="9">
    <source>
        <dbReference type="RuleBase" id="RU367038"/>
    </source>
</evidence>
<keyword evidence="3 9" id="KW-0812">Transmembrane</keyword>
<comment type="caution">
    <text evidence="9">Lacks conserved residue(s) required for the propagation of feature annotation.</text>
</comment>
<dbReference type="PANTHER" id="PTHR14110">
    <property type="entry name" value="MITOCHONDRIAL IMPORT INNER MEMBRANE TRANSLOCASE SUBUNIT TIM22"/>
    <property type="match status" value="1"/>
</dbReference>
<dbReference type="AlphaFoldDB" id="A0A3B3Q3P1"/>
<keyword evidence="7 9" id="KW-0472">Membrane</keyword>
<comment type="similarity">
    <text evidence="2 9">Belongs to the Tim17/Tim22/Tim23 family.</text>
</comment>
<evidence type="ECO:0000256" key="7">
    <source>
        <dbReference type="ARBA" id="ARBA00023136"/>
    </source>
</evidence>
<evidence type="ECO:0000256" key="8">
    <source>
        <dbReference type="ARBA" id="ARBA00024713"/>
    </source>
</evidence>
<evidence type="ECO:0000256" key="1">
    <source>
        <dbReference type="ARBA" id="ARBA00004448"/>
    </source>
</evidence>
<keyword evidence="11" id="KW-1185">Reference proteome</keyword>
<keyword evidence="6 9" id="KW-0496">Mitochondrion</keyword>
<evidence type="ECO:0000313" key="10">
    <source>
        <dbReference type="Ensembl" id="ENSPKIP00000001197.1"/>
    </source>
</evidence>
<dbReference type="STRING" id="1676925.ENSPKIP00000001197"/>
<dbReference type="Pfam" id="PF02466">
    <property type="entry name" value="Tim17"/>
    <property type="match status" value="1"/>
</dbReference>
<dbReference type="Ensembl" id="ENSPKIT00000025111.1">
    <property type="protein sequence ID" value="ENSPKIP00000001197.1"/>
    <property type="gene ID" value="ENSPKIG00000019575.1"/>
</dbReference>
<keyword evidence="4 9" id="KW-0999">Mitochondrion inner membrane</keyword>
<dbReference type="GO" id="GO:0030943">
    <property type="term" value="F:mitochondrion targeting sequence binding"/>
    <property type="evidence" value="ECO:0007669"/>
    <property type="project" value="TreeGrafter"/>
</dbReference>
<reference evidence="10" key="2">
    <citation type="submission" date="2025-09" db="UniProtKB">
        <authorList>
            <consortium name="Ensembl"/>
        </authorList>
    </citation>
    <scope>IDENTIFICATION</scope>
</reference>
<dbReference type="PANTHER" id="PTHR14110:SF0">
    <property type="entry name" value="MITOCHONDRIAL IMPORT INNER MEMBRANE TRANSLOCASE SUBUNIT TIM22"/>
    <property type="match status" value="1"/>
</dbReference>
<dbReference type="GO" id="GO:0045039">
    <property type="term" value="P:protein insertion into mitochondrial inner membrane"/>
    <property type="evidence" value="ECO:0007669"/>
    <property type="project" value="UniProtKB-UniRule"/>
</dbReference>
<evidence type="ECO:0000256" key="3">
    <source>
        <dbReference type="ARBA" id="ARBA00022692"/>
    </source>
</evidence>
<comment type="function">
    <text evidence="8 9">Essential core component of the TIM22 complex, a complex that mediates the import and insertion of multi-pass transmembrane proteins into the mitochondrial inner membrane. In the TIM22 complex, it constitutes the voltage-activated and signal-gated channel. Forms a twin-pore translocase that uses the membrane potential as external driving force in 2 voltage-dependent steps.</text>
</comment>
<keyword evidence="9" id="KW-0813">Transport</keyword>
<comment type="subunit">
    <text evidence="9">Component of the TIM22 complex.</text>
</comment>
<accession>A0A3B3Q3P1</accession>
<name>A0A3B3Q3P1_9TELE</name>
<dbReference type="Proteomes" id="UP000261540">
    <property type="component" value="Unplaced"/>
</dbReference>
<dbReference type="GeneTree" id="ENSGT00390000016067"/>
<proteinExistence type="inferred from homology"/>
<evidence type="ECO:0000313" key="11">
    <source>
        <dbReference type="Proteomes" id="UP000261540"/>
    </source>
</evidence>
<evidence type="ECO:0000256" key="2">
    <source>
        <dbReference type="ARBA" id="ARBA00008444"/>
    </source>
</evidence>